<evidence type="ECO:0000313" key="1">
    <source>
        <dbReference type="EMBL" id="EEA84871.1"/>
    </source>
</evidence>
<reference evidence="1 2" key="2">
    <citation type="submission" date="2008-10" db="EMBL/GenBank/DDBJ databases">
        <title>Draft genome sequence of Clostridium hiranonis (DSM 13275).</title>
        <authorList>
            <person name="Sudarsanam P."/>
            <person name="Ley R."/>
            <person name="Guruge J."/>
            <person name="Turnbaugh P.J."/>
            <person name="Mahowald M."/>
            <person name="Liep D."/>
            <person name="Gordon J."/>
        </authorList>
    </citation>
    <scope>NUCLEOTIDE SEQUENCE [LARGE SCALE GENOMIC DNA]</scope>
    <source>
        <strain evidence="1 2">DSM 13275</strain>
    </source>
</reference>
<organism evidence="1 2">
    <name type="scientific">Peptacetobacter hiranonis (strain DSM 13275 / JCM 10541 / KCTC 15199 / TO-931)</name>
    <name type="common">Clostridium hiranonis</name>
    <dbReference type="NCBI Taxonomy" id="500633"/>
    <lineage>
        <taxon>Bacteria</taxon>
        <taxon>Bacillati</taxon>
        <taxon>Bacillota</taxon>
        <taxon>Clostridia</taxon>
        <taxon>Peptostreptococcales</taxon>
        <taxon>Peptostreptococcaceae</taxon>
        <taxon>Peptacetobacter</taxon>
    </lineage>
</organism>
<reference evidence="1 2" key="1">
    <citation type="submission" date="2008-09" db="EMBL/GenBank/DDBJ databases">
        <authorList>
            <person name="Fulton L."/>
            <person name="Clifton S."/>
            <person name="Fulton B."/>
            <person name="Xu J."/>
            <person name="Minx P."/>
            <person name="Pepin K.H."/>
            <person name="Johnson M."/>
            <person name="Thiruvilangam P."/>
            <person name="Bhonagiri V."/>
            <person name="Nash W.E."/>
            <person name="Mardis E.R."/>
            <person name="Wilson R.K."/>
        </authorList>
    </citation>
    <scope>NUCLEOTIDE SEQUENCE [LARGE SCALE GENOMIC DNA]</scope>
    <source>
        <strain evidence="1 2">DSM 13275</strain>
    </source>
</reference>
<gene>
    <name evidence="1" type="ORF">CLOHIR_01499</name>
</gene>
<keyword evidence="2" id="KW-1185">Reference proteome</keyword>
<comment type="caution">
    <text evidence="1">The sequence shown here is derived from an EMBL/GenBank/DDBJ whole genome shotgun (WGS) entry which is preliminary data.</text>
</comment>
<dbReference type="AlphaFoldDB" id="B6G043"/>
<sequence>MLNIYFGDKEGSKYIYNPDSYFDHWYDPNWLVKDLSKEIIKAVDKSEVIGPNLIQSPVFGAMSPDRLSGGTKTLILIDNDDEHIFNAIHCGDNCAKYLLKIAENKDRIILL</sequence>
<name>B6G043_PEPHT</name>
<proteinExistence type="predicted"/>
<evidence type="ECO:0000313" key="2">
    <source>
        <dbReference type="Proteomes" id="UP000003178"/>
    </source>
</evidence>
<protein>
    <recommendedName>
        <fullName evidence="3">DUF4869 domain-containing protein</fullName>
    </recommendedName>
</protein>
<dbReference type="RefSeq" id="WP_006440418.1">
    <property type="nucleotide sequence ID" value="NZ_DS995356.1"/>
</dbReference>
<dbReference type="InterPro" id="IPR032360">
    <property type="entry name" value="DUF4869"/>
</dbReference>
<dbReference type="Pfam" id="PF16163">
    <property type="entry name" value="DUF4869"/>
    <property type="match status" value="1"/>
</dbReference>
<accession>B6G043</accession>
<dbReference type="HOGENOM" id="CLU_116627_1_0_9"/>
<dbReference type="Proteomes" id="UP000003178">
    <property type="component" value="Unassembled WGS sequence"/>
</dbReference>
<dbReference type="EMBL" id="ABWP01000060">
    <property type="protein sequence ID" value="EEA84871.1"/>
    <property type="molecule type" value="Genomic_DNA"/>
</dbReference>
<dbReference type="eggNOG" id="ENOG5032988">
    <property type="taxonomic scope" value="Bacteria"/>
</dbReference>
<evidence type="ECO:0008006" key="3">
    <source>
        <dbReference type="Google" id="ProtNLM"/>
    </source>
</evidence>